<sequence length="645" mass="74710">MSDHSDKKNIRVIRKGPGAEDISTYIKLKITDKLSEIREQLTYNSTIRMDDTVLFLQGDNFNIVSPNCESERHLKDIISMEDTIYLKNCEIPDPEYLKSALKLEYGLTLIPNDTKIETAKEKAFTIDNIELIKPDEAISDETANSYSMEAWKKKIDMFFNAKSKLMNYGLSELSFMNTQNENQETKRKISCKKISKMHLRLSLKLTEKFIEEIKEAVESDHKAVESDHKAIGSKAREKLRKIIKEFGQFVPTEVTLGGIIYAKEESNKSSEQKNTNGVSGIPAVGLSVGVGLNSDEKQWVNSLYDYRNWKCIEFQEPKKLFELLDEDIRQGVYKVFGKKILYRDVIPLNAQLEYGEYKIVELPLRGKINKIIKKEEADCNVFATIVGDEKNDFYNCQIYHPRNNNEKPKLIIHCYQKIRNYQPRRKLKIGFMIIGYDFDSLNDESAENDDMRFEVVNHQDYENSGNRESTQFTLDKNSFLGIPVLNELNNSDKSILIGHYFIKKDNVIEANVFSYSLDENKYVKLPKFMFQVLVLRSKTYESEIAFKEKLMRLTRPRRYIENTSLALRSKENNEDNENTPKYISVSVYSTKGKDNETKLNCDPVFLKQKNNEIKLKYAVCKCKGTCSLCECKSLKSDLRCAYLVN</sequence>
<reference evidence="4" key="2">
    <citation type="submission" date="2019-10" db="EMBL/GenBank/DDBJ databases">
        <title>Conservation and host-specific expression of non-tandemly repeated heterogenous ribosome RNA gene in arbuscular mycorrhizal fungi.</title>
        <authorList>
            <person name="Maeda T."/>
            <person name="Kobayashi Y."/>
            <person name="Nakagawa T."/>
            <person name="Ezawa T."/>
            <person name="Yamaguchi K."/>
            <person name="Bino T."/>
            <person name="Nishimoto Y."/>
            <person name="Shigenobu S."/>
            <person name="Kawaguchi M."/>
        </authorList>
    </citation>
    <scope>NUCLEOTIDE SEQUENCE</scope>
    <source>
        <strain evidence="4">HR1</strain>
    </source>
</reference>
<evidence type="ECO:0000313" key="4">
    <source>
        <dbReference type="EMBL" id="GES90194.1"/>
    </source>
</evidence>
<comment type="caution">
    <text evidence="3">The sequence shown here is derived from an EMBL/GenBank/DDBJ whole genome shotgun (WGS) entry which is preliminary data.</text>
</comment>
<reference evidence="3 5" key="1">
    <citation type="submission" date="2017-11" db="EMBL/GenBank/DDBJ databases">
        <title>The genome of Rhizophagus clarus HR1 reveals common genetic basis of auxotrophy among arbuscular mycorrhizal fungi.</title>
        <authorList>
            <person name="Kobayashi Y."/>
        </authorList>
    </citation>
    <scope>NUCLEOTIDE SEQUENCE [LARGE SCALE GENOMIC DNA]</scope>
    <source>
        <strain evidence="3 5">HR1</strain>
    </source>
</reference>
<evidence type="ECO:0000259" key="2">
    <source>
        <dbReference type="Pfam" id="PF24209"/>
    </source>
</evidence>
<dbReference type="Pfam" id="PF01823">
    <property type="entry name" value="MACPF"/>
    <property type="match status" value="1"/>
</dbReference>
<feature type="domain" description="MACPF" evidence="1">
    <location>
        <begin position="176"/>
        <end position="276"/>
    </location>
</feature>
<dbReference type="EMBL" id="BEXD01000225">
    <property type="protein sequence ID" value="GBB85493.1"/>
    <property type="molecule type" value="Genomic_DNA"/>
</dbReference>
<dbReference type="Pfam" id="PF24209">
    <property type="entry name" value="DUF7431"/>
    <property type="match status" value="1"/>
</dbReference>
<accession>A0A2Z6Q5Z3</accession>
<dbReference type="Proteomes" id="UP000615446">
    <property type="component" value="Unassembled WGS sequence"/>
</dbReference>
<proteinExistence type="predicted"/>
<dbReference type="InterPro" id="IPR055854">
    <property type="entry name" value="DUF7431"/>
</dbReference>
<protein>
    <submittedName>
        <fullName evidence="3">Uncharacterized protein</fullName>
    </submittedName>
</protein>
<evidence type="ECO:0000313" key="3">
    <source>
        <dbReference type="EMBL" id="GBB85493.1"/>
    </source>
</evidence>
<feature type="domain" description="DUF7431" evidence="2">
    <location>
        <begin position="340"/>
        <end position="626"/>
    </location>
</feature>
<dbReference type="EMBL" id="BLAL01000194">
    <property type="protein sequence ID" value="GES90194.1"/>
    <property type="molecule type" value="Genomic_DNA"/>
</dbReference>
<dbReference type="OrthoDB" id="2449940at2759"/>
<dbReference type="AlphaFoldDB" id="A0A2Z6Q5Z3"/>
<gene>
    <name evidence="4" type="ORF">RCL2_001705900</name>
    <name evidence="3" type="ORF">RclHR1_01200007</name>
</gene>
<dbReference type="InterPro" id="IPR020864">
    <property type="entry name" value="MACPF"/>
</dbReference>
<name>A0A2Z6Q5Z3_9GLOM</name>
<keyword evidence="5" id="KW-1185">Reference proteome</keyword>
<organism evidence="3 5">
    <name type="scientific">Rhizophagus clarus</name>
    <dbReference type="NCBI Taxonomy" id="94130"/>
    <lineage>
        <taxon>Eukaryota</taxon>
        <taxon>Fungi</taxon>
        <taxon>Fungi incertae sedis</taxon>
        <taxon>Mucoromycota</taxon>
        <taxon>Glomeromycotina</taxon>
        <taxon>Glomeromycetes</taxon>
        <taxon>Glomerales</taxon>
        <taxon>Glomeraceae</taxon>
        <taxon>Rhizophagus</taxon>
    </lineage>
</organism>
<dbReference type="Proteomes" id="UP000247702">
    <property type="component" value="Unassembled WGS sequence"/>
</dbReference>
<evidence type="ECO:0000259" key="1">
    <source>
        <dbReference type="Pfam" id="PF01823"/>
    </source>
</evidence>
<evidence type="ECO:0000313" key="5">
    <source>
        <dbReference type="Proteomes" id="UP000247702"/>
    </source>
</evidence>